<comment type="caution">
    <text evidence="2">The sequence shown here is derived from an EMBL/GenBank/DDBJ whole genome shotgun (WGS) entry which is preliminary data.</text>
</comment>
<dbReference type="Proteomes" id="UP000177457">
    <property type="component" value="Unassembled WGS sequence"/>
</dbReference>
<dbReference type="EMBL" id="MFQE01000001">
    <property type="protein sequence ID" value="OGH74134.1"/>
    <property type="molecule type" value="Genomic_DNA"/>
</dbReference>
<organism evidence="2 3">
    <name type="scientific">Candidatus Magasanikbacteria bacterium RIFCSPHIGHO2_02_FULL_51_14</name>
    <dbReference type="NCBI Taxonomy" id="1798683"/>
    <lineage>
        <taxon>Bacteria</taxon>
        <taxon>Candidatus Magasanikiibacteriota</taxon>
    </lineage>
</organism>
<name>A0A1F6MR40_9BACT</name>
<sequence>MDELQSTEDFDQDMKDMEERYAGKSPEYMVTYLCLKCNIDSARTEIDPPECFGCGNMEIETLQILEKKKITAEVMAERLKKVTDRMMENLKGAYFAGKEDPNVDFDEDQMLKLLERVKNLRDNVQGLELKEPDEQS</sequence>
<evidence type="ECO:0000256" key="1">
    <source>
        <dbReference type="SAM" id="Coils"/>
    </source>
</evidence>
<accession>A0A1F6MR40</accession>
<dbReference type="AlphaFoldDB" id="A0A1F6MR40"/>
<proteinExistence type="predicted"/>
<keyword evidence="1" id="KW-0175">Coiled coil</keyword>
<feature type="coiled-coil region" evidence="1">
    <location>
        <begin position="103"/>
        <end position="130"/>
    </location>
</feature>
<reference evidence="2 3" key="1">
    <citation type="journal article" date="2016" name="Nat. Commun.">
        <title>Thousands of microbial genomes shed light on interconnected biogeochemical processes in an aquifer system.</title>
        <authorList>
            <person name="Anantharaman K."/>
            <person name="Brown C.T."/>
            <person name="Hug L.A."/>
            <person name="Sharon I."/>
            <person name="Castelle C.J."/>
            <person name="Probst A.J."/>
            <person name="Thomas B.C."/>
            <person name="Singh A."/>
            <person name="Wilkins M.J."/>
            <person name="Karaoz U."/>
            <person name="Brodie E.L."/>
            <person name="Williams K.H."/>
            <person name="Hubbard S.S."/>
            <person name="Banfield J.F."/>
        </authorList>
    </citation>
    <scope>NUCLEOTIDE SEQUENCE [LARGE SCALE GENOMIC DNA]</scope>
</reference>
<gene>
    <name evidence="2" type="ORF">A3C90_03400</name>
</gene>
<protein>
    <submittedName>
        <fullName evidence="2">Uncharacterized protein</fullName>
    </submittedName>
</protein>
<evidence type="ECO:0000313" key="2">
    <source>
        <dbReference type="EMBL" id="OGH74134.1"/>
    </source>
</evidence>
<evidence type="ECO:0000313" key="3">
    <source>
        <dbReference type="Proteomes" id="UP000177457"/>
    </source>
</evidence>